<evidence type="ECO:0000256" key="1">
    <source>
        <dbReference type="SAM" id="MobiDB-lite"/>
    </source>
</evidence>
<gene>
    <name evidence="2" type="ORF">SAMN05421753_103261</name>
</gene>
<feature type="region of interest" description="Disordered" evidence="1">
    <location>
        <begin position="1"/>
        <end position="25"/>
    </location>
</feature>
<dbReference type="STRING" id="1576369.SAMN05421753_103261"/>
<protein>
    <recommendedName>
        <fullName evidence="4">Antitoxin Xre/MbcA/ParS-like toxin-binding domain-containing protein</fullName>
    </recommendedName>
</protein>
<dbReference type="Proteomes" id="UP000199518">
    <property type="component" value="Unassembled WGS sequence"/>
</dbReference>
<reference evidence="3" key="1">
    <citation type="submission" date="2016-10" db="EMBL/GenBank/DDBJ databases">
        <authorList>
            <person name="Varghese N."/>
            <person name="Submissions S."/>
        </authorList>
    </citation>
    <scope>NUCLEOTIDE SEQUENCE [LARGE SCALE GENOMIC DNA]</scope>
    <source>
        <strain evidence="3">DSM 26348</strain>
    </source>
</reference>
<dbReference type="AlphaFoldDB" id="A0A1I3DJC9"/>
<proteinExistence type="predicted"/>
<organism evidence="2 3">
    <name type="scientific">Planctomicrobium piriforme</name>
    <dbReference type="NCBI Taxonomy" id="1576369"/>
    <lineage>
        <taxon>Bacteria</taxon>
        <taxon>Pseudomonadati</taxon>
        <taxon>Planctomycetota</taxon>
        <taxon>Planctomycetia</taxon>
        <taxon>Planctomycetales</taxon>
        <taxon>Planctomycetaceae</taxon>
        <taxon>Planctomicrobium</taxon>
    </lineage>
</organism>
<evidence type="ECO:0008006" key="4">
    <source>
        <dbReference type="Google" id="ProtNLM"/>
    </source>
</evidence>
<dbReference type="OrthoDB" id="290737at2"/>
<evidence type="ECO:0000313" key="2">
    <source>
        <dbReference type="EMBL" id="SFH86601.1"/>
    </source>
</evidence>
<sequence>MTANGTKQKPRKVLKTSGQSLKRSTGTAKSGKFQIVVSVRGGGTLRIRQQLGFTRPQFARLLPVSERSLAEIEKGGDAGESVTRSISQIQRLVAALEEVMESQVIGPWLNVPNASFDGLKPLEVIERGEIDRIWQMIYELRSGVAF</sequence>
<name>A0A1I3DJC9_9PLAN</name>
<accession>A0A1I3DJC9</accession>
<evidence type="ECO:0000313" key="3">
    <source>
        <dbReference type="Proteomes" id="UP000199518"/>
    </source>
</evidence>
<dbReference type="RefSeq" id="WP_092048280.1">
    <property type="nucleotide sequence ID" value="NZ_FOQD01000003.1"/>
</dbReference>
<dbReference type="EMBL" id="FOQD01000003">
    <property type="protein sequence ID" value="SFH86601.1"/>
    <property type="molecule type" value="Genomic_DNA"/>
</dbReference>
<feature type="compositionally biased region" description="Polar residues" evidence="1">
    <location>
        <begin position="16"/>
        <end position="25"/>
    </location>
</feature>
<keyword evidence="3" id="KW-1185">Reference proteome</keyword>